<evidence type="ECO:0000256" key="7">
    <source>
        <dbReference type="ARBA" id="ARBA00029302"/>
    </source>
</evidence>
<dbReference type="InterPro" id="IPR011989">
    <property type="entry name" value="ARM-like"/>
</dbReference>
<dbReference type="Gene3D" id="3.40.630.10">
    <property type="entry name" value="Zn peptidases"/>
    <property type="match status" value="1"/>
</dbReference>
<feature type="compositionally biased region" description="Acidic residues" evidence="9">
    <location>
        <begin position="1105"/>
        <end position="1115"/>
    </location>
</feature>
<dbReference type="SUPFAM" id="SSF53187">
    <property type="entry name" value="Zn-dependent exopeptidases"/>
    <property type="match status" value="1"/>
</dbReference>
<feature type="compositionally biased region" description="Acidic residues" evidence="9">
    <location>
        <begin position="337"/>
        <end position="364"/>
    </location>
</feature>
<evidence type="ECO:0000256" key="5">
    <source>
        <dbReference type="ARBA" id="ARBA00024524"/>
    </source>
</evidence>
<dbReference type="GeneID" id="108884586"/>
<dbReference type="AlphaFoldDB" id="A0AAJ7PNP2"/>
<comment type="catalytic activity">
    <reaction evidence="5">
        <text>C-terminal L-alpha-aminoacyl-L-glutamyl-L-glutamyl-[tubulin] + H2O = C-terminal L-alpha-aminoacyl-L-glutamyl-[tubulin] + L-glutamate</text>
        <dbReference type="Rhea" id="RHEA:63792"/>
        <dbReference type="Rhea" id="RHEA-COMP:16435"/>
        <dbReference type="Rhea" id="RHEA-COMP:16436"/>
        <dbReference type="ChEBI" id="CHEBI:15377"/>
        <dbReference type="ChEBI" id="CHEBI:29985"/>
        <dbReference type="ChEBI" id="CHEBI:149555"/>
        <dbReference type="ChEBI" id="CHEBI:149556"/>
        <dbReference type="EC" id="3.4.17.24"/>
    </reaction>
    <physiologicalReaction direction="left-to-right" evidence="5">
        <dbReference type="Rhea" id="RHEA:63793"/>
    </physiologicalReaction>
</comment>
<gene>
    <name evidence="12" type="primary">LOC108884586</name>
</gene>
<dbReference type="GO" id="GO:0005829">
    <property type="term" value="C:cytosol"/>
    <property type="evidence" value="ECO:0007669"/>
    <property type="project" value="UniProtKB-SubCell"/>
</dbReference>
<feature type="compositionally biased region" description="Basic and acidic residues" evidence="9">
    <location>
        <begin position="365"/>
        <end position="375"/>
    </location>
</feature>
<accession>A0AAJ7PNP2</accession>
<dbReference type="Proteomes" id="UP000694890">
    <property type="component" value="Linkage group LG10"/>
</dbReference>
<dbReference type="GO" id="GO:0004181">
    <property type="term" value="F:metallocarboxypeptidase activity"/>
    <property type="evidence" value="ECO:0007669"/>
    <property type="project" value="InterPro"/>
</dbReference>
<evidence type="ECO:0000256" key="8">
    <source>
        <dbReference type="PROSITE-ProRule" id="PRU01379"/>
    </source>
</evidence>
<feature type="domain" description="Peptidase M14" evidence="10">
    <location>
        <begin position="750"/>
        <end position="1040"/>
    </location>
</feature>
<feature type="region of interest" description="Disordered" evidence="9">
    <location>
        <begin position="1090"/>
        <end position="1130"/>
    </location>
</feature>
<dbReference type="Pfam" id="PF25571">
    <property type="entry name" value="TPR_CCP1_N"/>
    <property type="match status" value="1"/>
</dbReference>
<evidence type="ECO:0000256" key="1">
    <source>
        <dbReference type="ARBA" id="ARBA00001947"/>
    </source>
</evidence>
<feature type="region of interest" description="Disordered" evidence="9">
    <location>
        <begin position="334"/>
        <end position="375"/>
    </location>
</feature>
<comment type="cofactor">
    <cofactor evidence="1">
        <name>Zn(2+)</name>
        <dbReference type="ChEBI" id="CHEBI:29105"/>
    </cofactor>
</comment>
<evidence type="ECO:0000313" key="11">
    <source>
        <dbReference type="Proteomes" id="UP000694890"/>
    </source>
</evidence>
<keyword evidence="4 12" id="KW-0121">Carboxypeptidase</keyword>
<dbReference type="Pfam" id="PF00246">
    <property type="entry name" value="Peptidase_M14"/>
    <property type="match status" value="1"/>
</dbReference>
<dbReference type="InterPro" id="IPR000834">
    <property type="entry name" value="Peptidase_M14"/>
</dbReference>
<evidence type="ECO:0000256" key="3">
    <source>
        <dbReference type="ARBA" id="ARBA00005988"/>
    </source>
</evidence>
<comment type="subcellular location">
    <subcellularLocation>
        <location evidence="2">Cytoplasm</location>
        <location evidence="2">Cytosol</location>
    </subcellularLocation>
</comment>
<protein>
    <recommendedName>
        <fullName evidence="6">tubulin-glutamate carboxypeptidase</fullName>
        <ecNumber evidence="6">3.4.17.24</ecNumber>
    </recommendedName>
</protein>
<dbReference type="Gene3D" id="2.60.40.3120">
    <property type="match status" value="1"/>
</dbReference>
<keyword evidence="4 12" id="KW-0378">Hydrolase</keyword>
<dbReference type="RefSeq" id="XP_018534083.2">
    <property type="nucleotide sequence ID" value="XM_018678567.2"/>
</dbReference>
<organism evidence="11 12">
    <name type="scientific">Lates calcarifer</name>
    <name type="common">Barramundi</name>
    <name type="synonym">Holocentrus calcarifer</name>
    <dbReference type="NCBI Taxonomy" id="8187"/>
    <lineage>
        <taxon>Eukaryota</taxon>
        <taxon>Metazoa</taxon>
        <taxon>Chordata</taxon>
        <taxon>Craniata</taxon>
        <taxon>Vertebrata</taxon>
        <taxon>Euteleostomi</taxon>
        <taxon>Actinopterygii</taxon>
        <taxon>Neopterygii</taxon>
        <taxon>Teleostei</taxon>
        <taxon>Neoteleostei</taxon>
        <taxon>Acanthomorphata</taxon>
        <taxon>Carangaria</taxon>
        <taxon>Carangaria incertae sedis</taxon>
        <taxon>Centropomidae</taxon>
        <taxon>Lates</taxon>
    </lineage>
</organism>
<evidence type="ECO:0000256" key="9">
    <source>
        <dbReference type="SAM" id="MobiDB-lite"/>
    </source>
</evidence>
<dbReference type="EC" id="3.4.17.24" evidence="6"/>
<comment type="similarity">
    <text evidence="3 8">Belongs to the peptidase M14 family.</text>
</comment>
<dbReference type="GO" id="GO:0006508">
    <property type="term" value="P:proteolysis"/>
    <property type="evidence" value="ECO:0007669"/>
    <property type="project" value="InterPro"/>
</dbReference>
<dbReference type="PROSITE" id="PS52035">
    <property type="entry name" value="PEPTIDASE_M14"/>
    <property type="match status" value="1"/>
</dbReference>
<dbReference type="SUPFAM" id="SSF48371">
    <property type="entry name" value="ARM repeat"/>
    <property type="match status" value="1"/>
</dbReference>
<name>A0AAJ7PNP2_LATCA</name>
<keyword evidence="4 12" id="KW-0645">Protease</keyword>
<evidence type="ECO:0000256" key="2">
    <source>
        <dbReference type="ARBA" id="ARBA00004514"/>
    </source>
</evidence>
<evidence type="ECO:0000313" key="12">
    <source>
        <dbReference type="RefSeq" id="XP_018534083.2"/>
    </source>
</evidence>
<evidence type="ECO:0000256" key="6">
    <source>
        <dbReference type="ARBA" id="ARBA00026108"/>
    </source>
</evidence>
<feature type="region of interest" description="Disordered" evidence="9">
    <location>
        <begin position="479"/>
        <end position="513"/>
    </location>
</feature>
<feature type="active site" description="Proton donor/acceptor" evidence="8">
    <location>
        <position position="1004"/>
    </location>
</feature>
<reference evidence="12" key="1">
    <citation type="submission" date="2025-08" db="UniProtKB">
        <authorList>
            <consortium name="RefSeq"/>
        </authorList>
    </citation>
    <scope>IDENTIFICATION</scope>
    <source>
        <tissue evidence="12">Brain</tissue>
    </source>
</reference>
<evidence type="ECO:0000259" key="10">
    <source>
        <dbReference type="PROSITE" id="PS52035"/>
    </source>
</evidence>
<comment type="catalytic activity">
    <reaction evidence="7">
        <text>(L-glutamyl)(n+1)-gamma-L-glutamyl-L-glutamyl-[protein] + H2O = (L-glutamyl)(n)-gamma-L-glutamyl-L-glutamyl-[protein] + L-glutamate</text>
        <dbReference type="Rhea" id="RHEA:60004"/>
        <dbReference type="Rhea" id="RHEA-COMP:15519"/>
        <dbReference type="Rhea" id="RHEA-COMP:15675"/>
        <dbReference type="ChEBI" id="CHEBI:15377"/>
        <dbReference type="ChEBI" id="CHEBI:29985"/>
        <dbReference type="ChEBI" id="CHEBI:143623"/>
    </reaction>
    <physiologicalReaction direction="left-to-right" evidence="7">
        <dbReference type="Rhea" id="RHEA:60005"/>
    </physiologicalReaction>
</comment>
<dbReference type="KEGG" id="lcf:108884586"/>
<evidence type="ECO:0000256" key="4">
    <source>
        <dbReference type="ARBA" id="ARBA00022645"/>
    </source>
</evidence>
<dbReference type="GO" id="GO:0008270">
    <property type="term" value="F:zinc ion binding"/>
    <property type="evidence" value="ECO:0007669"/>
    <property type="project" value="InterPro"/>
</dbReference>
<dbReference type="Pfam" id="PF18027">
    <property type="entry name" value="Pepdidase_M14_N"/>
    <property type="match status" value="1"/>
</dbReference>
<sequence>MFGYGCNNFTWNGTLRELGSSYPAFCTEQRRLRMTATPSSSSGLEVLLTALQNEGDVESTLNILNVLDELLSAGTDRRIHHMISKGGSEALLTALVNAGRSFCPNYTILLPLLHLLAKVGHRDRRIGMKAEEAGAVLLILNLLKHNVKYPKRAAACLWVIQVFASSVSTANLIGENHGLDVIFHLIPQYATKHLHTIKAAINAFGALLCTKANVYSVVSKGYISGLLRLYEDWHIKDTQHNAIAIRHSLLCCLHKVTHCTAGRKALISQGGISLLYQTTQICLLSKGLVSLVEASVQLMRKCLPKTPLPLTSDQSVYSFPLPGMSHDVCYANVAPDENSDESDDEEAEENEEAESRDYDDDLETDLNKLRLRPDPDRPRELLLQYSRLCPELYHDFEELDLISEPERVHHHHQMRKICYSTVLLLATPGGTEGVKNHPPPLQNLALEKETSTERHTPSQSQIKFNAQLKAYDFHSHSSILSTSSNSQPMVREARGHPPSGLRGDEEVNEEEEESHHHTMIDRLLEKHGACIPHHDPKLYHSAAAKTKSIPGFSILAFPDFWGHLPPPGHEPMVARKPNIQRQKVFEDVQRFLNTDDIINQVVFDLEDSSLQCPSDSLRFFSSFECGNLRKAVQIRRYEYDLILNADANSSLHTQWFYFEVSNMVADTPYRFNVINCEKRNSQFNYGMQPVLYSVREALEGRPHWVRTGTEICYFRNHFCPTQGRRTTFYTLTFTITFKHNEDVCYLAYHYPYTYSALKAHLKMLQQSVDPAKLFFRQQILCGSLAGNPCLVVTITACPASRAWKDMQQLRNRPCIVLTGRVHPSESNASWVMKGTLEFLCSSDLVAQSLREAFVFKIIPMLNPDGVINGTTRCDLNSEDLNRQWCKPDPALSPTIYHTKGFLYYLNSIGRTPLVFCDYHGHSRKKNVFLYGCSVKETLWQSGSAVDTVGLKEDPGYRTIPKTLDRIAPAFSFNSCNYLVEKSRSATARVVVWREMGVLRSYTMESTYNGCDQGIYKGLQMGTRELQEMGMKFCHSLLSLTKDMKALYSRRLINHIDLDHNILDHKSHNCFEDDEPPCVEEIEYSTDCPALNGTDLDSDVNSNMASDDEEEDDDDEEHRGGSISQSQQSSMKSCLFPHLIRQASIEALCEKRNTCNGVSITNGQIKS</sequence>
<dbReference type="Gene3D" id="1.25.10.10">
    <property type="entry name" value="Leucine-rich Repeat Variant"/>
    <property type="match status" value="1"/>
</dbReference>
<dbReference type="InterPro" id="IPR016024">
    <property type="entry name" value="ARM-type_fold"/>
</dbReference>
<dbReference type="InterPro" id="IPR040626">
    <property type="entry name" value="Pepdidase_M14_N"/>
</dbReference>
<dbReference type="InterPro" id="IPR050821">
    <property type="entry name" value="Cytosolic_carboxypeptidase"/>
</dbReference>
<dbReference type="PANTHER" id="PTHR12756:SF5">
    <property type="entry name" value="CYTOSOLIC CARBOXYPEPTIDASE 4"/>
    <property type="match status" value="1"/>
</dbReference>
<dbReference type="PANTHER" id="PTHR12756">
    <property type="entry name" value="CYTOSOLIC CARBOXYPEPTIDASE"/>
    <property type="match status" value="1"/>
</dbReference>
<proteinExistence type="inferred from homology"/>